<evidence type="ECO:0000256" key="2">
    <source>
        <dbReference type="ARBA" id="ARBA00022690"/>
    </source>
</evidence>
<accession>A0A5J9SQW3</accession>
<dbReference type="SUPFAM" id="SSF54654">
    <property type="entry name" value="CI-2 family of serine protease inhibitors"/>
    <property type="match status" value="2"/>
</dbReference>
<comment type="caution">
    <text evidence="4">The sequence shown here is derived from an EMBL/GenBank/DDBJ whole genome shotgun (WGS) entry which is preliminary data.</text>
</comment>
<evidence type="ECO:0000313" key="5">
    <source>
        <dbReference type="Proteomes" id="UP000324897"/>
    </source>
</evidence>
<reference evidence="4 5" key="1">
    <citation type="journal article" date="2019" name="Sci. Rep.">
        <title>A high-quality genome of Eragrostis curvula grass provides insights into Poaceae evolution and supports new strategies to enhance forage quality.</title>
        <authorList>
            <person name="Carballo J."/>
            <person name="Santos B.A.C.M."/>
            <person name="Zappacosta D."/>
            <person name="Garbus I."/>
            <person name="Selva J.P."/>
            <person name="Gallo C.A."/>
            <person name="Diaz A."/>
            <person name="Albertini E."/>
            <person name="Caccamo M."/>
            <person name="Echenique V."/>
        </authorList>
    </citation>
    <scope>NUCLEOTIDE SEQUENCE [LARGE SCALE GENOMIC DNA]</scope>
    <source>
        <strain evidence="5">cv. Victoria</strain>
        <tissue evidence="4">Leaf</tissue>
    </source>
</reference>
<dbReference type="GO" id="GO:0004867">
    <property type="term" value="F:serine-type endopeptidase inhibitor activity"/>
    <property type="evidence" value="ECO:0007669"/>
    <property type="project" value="UniProtKB-KW"/>
</dbReference>
<keyword evidence="3" id="KW-0722">Serine protease inhibitor</keyword>
<sequence length="157" mass="17161">MSSSTEAAGECGKTAWPEVVGLSIEEAKKVILKDKPDADIVVLPIGAPVTKDFRPNRVRIFVDTVAETPHVVIKNDTHSVPEYNYQLMMSSEEGAGGKRSWPEVVGMTIDEAKEVILKDMPDAEIEVLVVGTPVTRDFRPNRVRIFVDTVKSTPAVG</sequence>
<dbReference type="InterPro" id="IPR036354">
    <property type="entry name" value="Prot_inh_pot1_sf"/>
</dbReference>
<dbReference type="GO" id="GO:0009611">
    <property type="term" value="P:response to wounding"/>
    <property type="evidence" value="ECO:0007669"/>
    <property type="project" value="InterPro"/>
</dbReference>
<dbReference type="OrthoDB" id="677653at2759"/>
<keyword evidence="5" id="KW-1185">Reference proteome</keyword>
<dbReference type="PANTHER" id="PTHR33091:SF38">
    <property type="entry name" value="OS12G0437800 PROTEIN"/>
    <property type="match status" value="1"/>
</dbReference>
<dbReference type="Gene3D" id="3.30.10.10">
    <property type="entry name" value="Trypsin Inhibitor V, subunit A"/>
    <property type="match status" value="2"/>
</dbReference>
<dbReference type="Gramene" id="TVU01364">
    <property type="protein sequence ID" value="TVU01364"/>
    <property type="gene ID" value="EJB05_53174"/>
</dbReference>
<dbReference type="Proteomes" id="UP000324897">
    <property type="component" value="Unassembled WGS sequence"/>
</dbReference>
<dbReference type="Pfam" id="PF00280">
    <property type="entry name" value="potato_inhibit"/>
    <property type="match status" value="2"/>
</dbReference>
<dbReference type="AlphaFoldDB" id="A0A5J9SQW3"/>
<name>A0A5J9SQW3_9POAL</name>
<evidence type="ECO:0000256" key="3">
    <source>
        <dbReference type="ARBA" id="ARBA00022900"/>
    </source>
</evidence>
<evidence type="ECO:0000256" key="1">
    <source>
        <dbReference type="ARBA" id="ARBA00008210"/>
    </source>
</evidence>
<evidence type="ECO:0000313" key="4">
    <source>
        <dbReference type="EMBL" id="TVU01364.1"/>
    </source>
</evidence>
<dbReference type="InterPro" id="IPR000864">
    <property type="entry name" value="Prot_inh_pot1"/>
</dbReference>
<evidence type="ECO:0008006" key="6">
    <source>
        <dbReference type="Google" id="ProtNLM"/>
    </source>
</evidence>
<dbReference type="PRINTS" id="PR00292">
    <property type="entry name" value="POTATOINHBTR"/>
</dbReference>
<dbReference type="PANTHER" id="PTHR33091">
    <property type="entry name" value="PROTEIN, PUTATIVE, EXPRESSED-RELATED"/>
    <property type="match status" value="1"/>
</dbReference>
<comment type="similarity">
    <text evidence="1">Belongs to the protease inhibitor I13 (potato type I serine protease inhibitor) family.</text>
</comment>
<gene>
    <name evidence="4" type="ORF">EJB05_53174</name>
</gene>
<organism evidence="4 5">
    <name type="scientific">Eragrostis curvula</name>
    <name type="common">weeping love grass</name>
    <dbReference type="NCBI Taxonomy" id="38414"/>
    <lineage>
        <taxon>Eukaryota</taxon>
        <taxon>Viridiplantae</taxon>
        <taxon>Streptophyta</taxon>
        <taxon>Embryophyta</taxon>
        <taxon>Tracheophyta</taxon>
        <taxon>Spermatophyta</taxon>
        <taxon>Magnoliopsida</taxon>
        <taxon>Liliopsida</taxon>
        <taxon>Poales</taxon>
        <taxon>Poaceae</taxon>
        <taxon>PACMAD clade</taxon>
        <taxon>Chloridoideae</taxon>
        <taxon>Eragrostideae</taxon>
        <taxon>Eragrostidinae</taxon>
        <taxon>Eragrostis</taxon>
    </lineage>
</organism>
<feature type="non-terminal residue" evidence="4">
    <location>
        <position position="1"/>
    </location>
</feature>
<keyword evidence="2" id="KW-0646">Protease inhibitor</keyword>
<dbReference type="EMBL" id="RWGY01000450">
    <property type="protein sequence ID" value="TVU01364.1"/>
    <property type="molecule type" value="Genomic_DNA"/>
</dbReference>
<protein>
    <recommendedName>
        <fullName evidence="6">Subtilisin-chymotrypsin inhibitor-2A</fullName>
    </recommendedName>
</protein>
<proteinExistence type="inferred from homology"/>